<name>A0A841T9J4_9BACL</name>
<dbReference type="RefSeq" id="WP_185179249.1">
    <property type="nucleotide sequence ID" value="NZ_CBCSEP010000023.1"/>
</dbReference>
<dbReference type="GO" id="GO:0006508">
    <property type="term" value="P:proteolysis"/>
    <property type="evidence" value="ECO:0007669"/>
    <property type="project" value="UniProtKB-KW"/>
</dbReference>
<dbReference type="InterPro" id="IPR023430">
    <property type="entry name" value="Pept_HybD-like_dom_sf"/>
</dbReference>
<dbReference type="Pfam" id="PF06866">
    <property type="entry name" value="DUF1256"/>
    <property type="match status" value="1"/>
</dbReference>
<protein>
    <submittedName>
        <fullName evidence="1">Spore protease YyaC</fullName>
    </submittedName>
</protein>
<dbReference type="AlphaFoldDB" id="A0A841T9J4"/>
<proteinExistence type="predicted"/>
<dbReference type="InterPro" id="IPR009665">
    <property type="entry name" value="YyaC"/>
</dbReference>
<accession>A0A841T9J4</accession>
<dbReference type="GO" id="GO:0008233">
    <property type="term" value="F:peptidase activity"/>
    <property type="evidence" value="ECO:0007669"/>
    <property type="project" value="UniProtKB-KW"/>
</dbReference>
<keyword evidence="1" id="KW-0645">Protease</keyword>
<dbReference type="EMBL" id="JACJVN010000041">
    <property type="protein sequence ID" value="MBB6677974.1"/>
    <property type="molecule type" value="Genomic_DNA"/>
</dbReference>
<gene>
    <name evidence="1" type="primary">yyaC</name>
    <name evidence="1" type="ORF">H4Q31_11630</name>
</gene>
<reference evidence="1 2" key="1">
    <citation type="submission" date="2020-08" db="EMBL/GenBank/DDBJ databases">
        <title>Cohnella phylogeny.</title>
        <authorList>
            <person name="Dunlap C."/>
        </authorList>
    </citation>
    <scope>NUCLEOTIDE SEQUENCE [LARGE SCALE GENOMIC DNA]</scope>
    <source>
        <strain evidence="1 2">DSM 103658</strain>
    </source>
</reference>
<dbReference type="NCBIfam" id="TIGR02841">
    <property type="entry name" value="spore_YyaC"/>
    <property type="match status" value="1"/>
</dbReference>
<evidence type="ECO:0000313" key="2">
    <source>
        <dbReference type="Proteomes" id="UP000574133"/>
    </source>
</evidence>
<comment type="caution">
    <text evidence="1">The sequence shown here is derived from an EMBL/GenBank/DDBJ whole genome shotgun (WGS) entry which is preliminary data.</text>
</comment>
<sequence length="173" mass="18276">MVQASRPEDLLADVSGLRRFFAGVAARHAESELTFLCIGTDRSTGDSLGPWVGTMLANEGFSRVIGTLEKPCDADRLPEVIASLSPGEPVVAIDACLGRPENVGRFLVAEGPLQPAKSVGKAFAPVGAYSVAAIVNANGPKPYWTLQTTSLYHVLGMARQIAGAIKAEWPEPM</sequence>
<dbReference type="Proteomes" id="UP000574133">
    <property type="component" value="Unassembled WGS sequence"/>
</dbReference>
<dbReference type="SUPFAM" id="SSF53163">
    <property type="entry name" value="HybD-like"/>
    <property type="match status" value="1"/>
</dbReference>
<keyword evidence="2" id="KW-1185">Reference proteome</keyword>
<organism evidence="1 2">
    <name type="scientific">Cohnella lubricantis</name>
    <dbReference type="NCBI Taxonomy" id="2163172"/>
    <lineage>
        <taxon>Bacteria</taxon>
        <taxon>Bacillati</taxon>
        <taxon>Bacillota</taxon>
        <taxon>Bacilli</taxon>
        <taxon>Bacillales</taxon>
        <taxon>Paenibacillaceae</taxon>
        <taxon>Cohnella</taxon>
    </lineage>
</organism>
<evidence type="ECO:0000313" key="1">
    <source>
        <dbReference type="EMBL" id="MBB6677974.1"/>
    </source>
</evidence>
<keyword evidence="1" id="KW-0378">Hydrolase</keyword>